<evidence type="ECO:0000259" key="1">
    <source>
        <dbReference type="Pfam" id="PF07484"/>
    </source>
</evidence>
<dbReference type="Proteomes" id="UP000317557">
    <property type="component" value="Unassembled WGS sequence"/>
</dbReference>
<dbReference type="EMBL" id="FXTP01000001">
    <property type="protein sequence ID" value="SMO38436.1"/>
    <property type="molecule type" value="Genomic_DNA"/>
</dbReference>
<dbReference type="Pfam" id="PF07484">
    <property type="entry name" value="Collar"/>
    <property type="match status" value="1"/>
</dbReference>
<keyword evidence="3" id="KW-1185">Reference proteome</keyword>
<dbReference type="InterPro" id="IPR011083">
    <property type="entry name" value="Phage_tail_collar_dom"/>
</dbReference>
<dbReference type="RefSeq" id="WP_142452887.1">
    <property type="nucleotide sequence ID" value="NZ_FXTP01000001.1"/>
</dbReference>
<evidence type="ECO:0000313" key="2">
    <source>
        <dbReference type="EMBL" id="SMO38436.1"/>
    </source>
</evidence>
<dbReference type="OrthoDB" id="9810174at2"/>
<evidence type="ECO:0000313" key="3">
    <source>
        <dbReference type="Proteomes" id="UP000317557"/>
    </source>
</evidence>
<feature type="domain" description="Phage tail collar" evidence="1">
    <location>
        <begin position="7"/>
        <end position="63"/>
    </location>
</feature>
<proteinExistence type="predicted"/>
<dbReference type="InterPro" id="IPR037053">
    <property type="entry name" value="Phage_tail_collar_dom_sf"/>
</dbReference>
<dbReference type="SUPFAM" id="SSF88874">
    <property type="entry name" value="Receptor-binding domain of short tail fibre protein gp12"/>
    <property type="match status" value="1"/>
</dbReference>
<protein>
    <submittedName>
        <fullName evidence="2">Microcystin-dependent protein</fullName>
    </submittedName>
</protein>
<dbReference type="Gene3D" id="3.90.1340.10">
    <property type="entry name" value="Phage tail collar domain"/>
    <property type="match status" value="1"/>
</dbReference>
<sequence length="216" mass="23378">MDDGYVGEIRCFAGDFAPEGWLYCNGKELLIRDFPALYSILGTTYGGDGINAFKLPDLSGRMIMSAGTGDKLSNRQLGELGGEESVLLDISQIPEHAHDATFYIGTVYTVERQVAINSLMEVNNASGNESGPSGNYLAADNSFSGNYSPNTDRTALNENAISIDSIDLQVDAIDINKQPKVVLGLTGNDEAHDNMVPFIALNWIICVEPPYYPARS</sequence>
<organism evidence="2 3">
    <name type="scientific">Gracilimonas mengyeensis</name>
    <dbReference type="NCBI Taxonomy" id="1302730"/>
    <lineage>
        <taxon>Bacteria</taxon>
        <taxon>Pseudomonadati</taxon>
        <taxon>Balneolota</taxon>
        <taxon>Balneolia</taxon>
        <taxon>Balneolales</taxon>
        <taxon>Balneolaceae</taxon>
        <taxon>Gracilimonas</taxon>
    </lineage>
</organism>
<name>A0A521AUD9_9BACT</name>
<dbReference type="AlphaFoldDB" id="A0A521AUD9"/>
<reference evidence="2 3" key="1">
    <citation type="submission" date="2017-05" db="EMBL/GenBank/DDBJ databases">
        <authorList>
            <person name="Varghese N."/>
            <person name="Submissions S."/>
        </authorList>
    </citation>
    <scope>NUCLEOTIDE SEQUENCE [LARGE SCALE GENOMIC DNA]</scope>
    <source>
        <strain evidence="2 3">DSM 21985</strain>
    </source>
</reference>
<accession>A0A521AUD9</accession>
<gene>
    <name evidence="2" type="ORF">SAMN06265219_101382</name>
</gene>